<dbReference type="RefSeq" id="WP_184705873.1">
    <property type="nucleotide sequence ID" value="NZ_JACHKZ010000004.1"/>
</dbReference>
<organism evidence="3 4">
    <name type="scientific">Comamonas odontotermitis</name>
    <dbReference type="NCBI Taxonomy" id="379895"/>
    <lineage>
        <taxon>Bacteria</taxon>
        <taxon>Pseudomonadati</taxon>
        <taxon>Pseudomonadota</taxon>
        <taxon>Betaproteobacteria</taxon>
        <taxon>Burkholderiales</taxon>
        <taxon>Comamonadaceae</taxon>
        <taxon>Comamonas</taxon>
    </lineage>
</organism>
<feature type="transmembrane region" description="Helical" evidence="1">
    <location>
        <begin position="54"/>
        <end position="71"/>
    </location>
</feature>
<feature type="domain" description="EamA" evidence="2">
    <location>
        <begin position="30"/>
        <end position="153"/>
    </location>
</feature>
<feature type="transmembrane region" description="Helical" evidence="1">
    <location>
        <begin position="203"/>
        <end position="227"/>
    </location>
</feature>
<sequence length="324" mass="34104">MAHSSTVSPAVAVQSSAAQAKTAGGNWRMVAAMLLSGTIGLVVIESGLQVELVVLLRCLLGALGLGAWLWWRKAWTAPSSMGLWMMAAGGAALVGNWVALFHAYAYVGIAVATVVYHVQPFLLVLAAALGGEALRWRQWPWMLLALAGVVLTSGLGTDAALAGEHAAAGLPVWGVLLALLAAALYTVTVITTRRVQNTAPAQIAMVQMLAGGVLLALWQAPVLAAMALQGWQQPAGIPIRQTVACVLVVGLVHTSLMYGLMYGAFQRLGAAAIAMLSFVYPAVALLVDLWWFGAHPAPAQWLGMGLIVVAVVGYRWQELRAVQR</sequence>
<feature type="transmembrane region" description="Helical" evidence="1">
    <location>
        <begin position="168"/>
        <end position="191"/>
    </location>
</feature>
<accession>A0ABR6RCQ4</accession>
<dbReference type="EMBL" id="JACHKZ010000004">
    <property type="protein sequence ID" value="MBB6576923.1"/>
    <property type="molecule type" value="Genomic_DNA"/>
</dbReference>
<feature type="domain" description="EamA" evidence="2">
    <location>
        <begin position="173"/>
        <end position="313"/>
    </location>
</feature>
<dbReference type="SUPFAM" id="SSF103481">
    <property type="entry name" value="Multidrug resistance efflux transporter EmrE"/>
    <property type="match status" value="2"/>
</dbReference>
<dbReference type="PANTHER" id="PTHR22911:SF102">
    <property type="entry name" value="MEMBRANE PROTEIN"/>
    <property type="match status" value="1"/>
</dbReference>
<dbReference type="Proteomes" id="UP000562492">
    <property type="component" value="Unassembled WGS sequence"/>
</dbReference>
<protein>
    <submittedName>
        <fullName evidence="3">Drug/metabolite transporter (DMT)-like permease</fullName>
    </submittedName>
</protein>
<keyword evidence="1" id="KW-0812">Transmembrane</keyword>
<feature type="transmembrane region" description="Helical" evidence="1">
    <location>
        <begin position="268"/>
        <end position="292"/>
    </location>
</feature>
<feature type="transmembrane region" description="Helical" evidence="1">
    <location>
        <begin position="141"/>
        <end position="162"/>
    </location>
</feature>
<keyword evidence="1" id="KW-1133">Transmembrane helix</keyword>
<keyword evidence="1" id="KW-0472">Membrane</keyword>
<evidence type="ECO:0000256" key="1">
    <source>
        <dbReference type="SAM" id="Phobius"/>
    </source>
</evidence>
<proteinExistence type="predicted"/>
<dbReference type="PANTHER" id="PTHR22911">
    <property type="entry name" value="ACYL-MALONYL CONDENSING ENZYME-RELATED"/>
    <property type="match status" value="1"/>
</dbReference>
<comment type="caution">
    <text evidence="3">The sequence shown here is derived from an EMBL/GenBank/DDBJ whole genome shotgun (WGS) entry which is preliminary data.</text>
</comment>
<dbReference type="Pfam" id="PF00892">
    <property type="entry name" value="EamA"/>
    <property type="match status" value="2"/>
</dbReference>
<dbReference type="InterPro" id="IPR000620">
    <property type="entry name" value="EamA_dom"/>
</dbReference>
<feature type="transmembrane region" description="Helical" evidence="1">
    <location>
        <begin position="83"/>
        <end position="100"/>
    </location>
</feature>
<reference evidence="3 4" key="1">
    <citation type="submission" date="2020-08" db="EMBL/GenBank/DDBJ databases">
        <title>Functional genomics of gut bacteria from endangered species of beetles.</title>
        <authorList>
            <person name="Carlos-Shanley C."/>
        </authorList>
    </citation>
    <scope>NUCLEOTIDE SEQUENCE [LARGE SCALE GENOMIC DNA]</scope>
    <source>
        <strain evidence="3 4">S00124</strain>
    </source>
</reference>
<feature type="transmembrane region" description="Helical" evidence="1">
    <location>
        <begin position="298"/>
        <end position="316"/>
    </location>
</feature>
<dbReference type="InterPro" id="IPR037185">
    <property type="entry name" value="EmrE-like"/>
</dbReference>
<gene>
    <name evidence="3" type="ORF">HNP33_000973</name>
</gene>
<feature type="transmembrane region" description="Helical" evidence="1">
    <location>
        <begin position="239"/>
        <end position="261"/>
    </location>
</feature>
<keyword evidence="4" id="KW-1185">Reference proteome</keyword>
<evidence type="ECO:0000259" key="2">
    <source>
        <dbReference type="Pfam" id="PF00892"/>
    </source>
</evidence>
<evidence type="ECO:0000313" key="3">
    <source>
        <dbReference type="EMBL" id="MBB6576923.1"/>
    </source>
</evidence>
<feature type="transmembrane region" description="Helical" evidence="1">
    <location>
        <begin position="29"/>
        <end position="48"/>
    </location>
</feature>
<evidence type="ECO:0000313" key="4">
    <source>
        <dbReference type="Proteomes" id="UP000562492"/>
    </source>
</evidence>
<feature type="transmembrane region" description="Helical" evidence="1">
    <location>
        <begin position="106"/>
        <end position="129"/>
    </location>
</feature>
<name>A0ABR6RCQ4_9BURK</name>